<keyword evidence="1" id="KW-0732">Signal</keyword>
<dbReference type="GO" id="GO:0009847">
    <property type="term" value="P:spore germination"/>
    <property type="evidence" value="ECO:0007669"/>
    <property type="project" value="InterPro"/>
</dbReference>
<dbReference type="Pfam" id="PF03413">
    <property type="entry name" value="PepSY"/>
    <property type="match status" value="1"/>
</dbReference>
<evidence type="ECO:0000256" key="1">
    <source>
        <dbReference type="SAM" id="SignalP"/>
    </source>
</evidence>
<dbReference type="Pfam" id="PF20769">
    <property type="entry name" value="YPEB_N"/>
    <property type="match status" value="1"/>
</dbReference>
<dbReference type="Pfam" id="PF14620">
    <property type="entry name" value="YPEB_PepSY1-2"/>
    <property type="match status" value="1"/>
</dbReference>
<protein>
    <submittedName>
        <fullName evidence="5">Germination protein YpeB</fullName>
    </submittedName>
</protein>
<evidence type="ECO:0000313" key="6">
    <source>
        <dbReference type="Proteomes" id="UP000661691"/>
    </source>
</evidence>
<dbReference type="NCBIfam" id="TIGR02889">
    <property type="entry name" value="spore_YpeB"/>
    <property type="match status" value="1"/>
</dbReference>
<evidence type="ECO:0000259" key="3">
    <source>
        <dbReference type="Pfam" id="PF14620"/>
    </source>
</evidence>
<gene>
    <name evidence="5" type="primary">ypeB</name>
    <name evidence="5" type="ORF">IC620_04645</name>
</gene>
<proteinExistence type="predicted"/>
<accession>A0A926NAH5</accession>
<feature type="signal peptide" evidence="1">
    <location>
        <begin position="1"/>
        <end position="21"/>
    </location>
</feature>
<keyword evidence="6" id="KW-1185">Reference proteome</keyword>
<dbReference type="EMBL" id="JACXAH010000005">
    <property type="protein sequence ID" value="MBD1371645.1"/>
    <property type="molecule type" value="Genomic_DNA"/>
</dbReference>
<reference evidence="5" key="1">
    <citation type="submission" date="2020-09" db="EMBL/GenBank/DDBJ databases">
        <title>A novel bacterium of genus Hazenella, isolated from South China Sea.</title>
        <authorList>
            <person name="Huang H."/>
            <person name="Mo K."/>
            <person name="Hu Y."/>
        </authorList>
    </citation>
    <scope>NUCLEOTIDE SEQUENCE</scope>
    <source>
        <strain evidence="5">IB182357</strain>
    </source>
</reference>
<dbReference type="InterPro" id="IPR025711">
    <property type="entry name" value="PepSY"/>
</dbReference>
<evidence type="ECO:0000259" key="4">
    <source>
        <dbReference type="Pfam" id="PF20769"/>
    </source>
</evidence>
<feature type="domain" description="Sporulation protein YpeB PepSY1 and PepSY2" evidence="3">
    <location>
        <begin position="183"/>
        <end position="367"/>
    </location>
</feature>
<name>A0A926NAH5_9BACL</name>
<sequence length="448" mass="51061">MYKRIAAVLFPVTLIALVATATWGYQENQDKNSILIKAESQYQRAFHELNANVDQLQDELGKSLALNSRNQMSSSLSNVWRISYSAQSNIGQLPLTLMPFDSAEKFVAKTGKFAYEIGLRDLDKQPLTDDEWKTLEGLYQNADDIRKDLQSVQKKVMDKDLRWMDVEMALASEDQKMDNVIIDGFKEVNHKVEQYPEIDWGPTISNMEVRKKEKNNRLTGPTITADDAKKVVAKMVDRKTTDGMNTKKSVKGDFPTWNINYKESKIGDVYANVTVKGGHPVWFLYDRPVTVSKISYEEALRKAKRFLIKSGFKHMEAISYDETENVIAYNFVQKTNGVMVYPKTVVAKVALDNGDIMGLQTDEYVFNPLDVSKMKAKLSEKDAKKQVNQHLKIQKVNRAVIYDRQGEARLCYEFQGILKNSLYRVFIDANTGDEVEVKKVKQADADLA</sequence>
<feature type="domain" description="PepSY" evidence="2">
    <location>
        <begin position="377"/>
        <end position="437"/>
    </location>
</feature>
<comment type="caution">
    <text evidence="5">The sequence shown here is derived from an EMBL/GenBank/DDBJ whole genome shotgun (WGS) entry which is preliminary data.</text>
</comment>
<dbReference type="InterPro" id="IPR048402">
    <property type="entry name" value="YpeB_N"/>
</dbReference>
<dbReference type="AlphaFoldDB" id="A0A926NAH5"/>
<evidence type="ECO:0000313" key="5">
    <source>
        <dbReference type="EMBL" id="MBD1371645.1"/>
    </source>
</evidence>
<dbReference type="RefSeq" id="WP_191138296.1">
    <property type="nucleotide sequence ID" value="NZ_JACXAG020000001.1"/>
</dbReference>
<organism evidence="5 6">
    <name type="scientific">Polycladospora coralii</name>
    <dbReference type="NCBI Taxonomy" id="2771432"/>
    <lineage>
        <taxon>Bacteria</taxon>
        <taxon>Bacillati</taxon>
        <taxon>Bacillota</taxon>
        <taxon>Bacilli</taxon>
        <taxon>Bacillales</taxon>
        <taxon>Thermoactinomycetaceae</taxon>
        <taxon>Polycladospora</taxon>
    </lineage>
</organism>
<evidence type="ECO:0000259" key="2">
    <source>
        <dbReference type="Pfam" id="PF03413"/>
    </source>
</evidence>
<feature type="chain" id="PRO_5037105250" evidence="1">
    <location>
        <begin position="22"/>
        <end position="448"/>
    </location>
</feature>
<dbReference type="InterPro" id="IPR014239">
    <property type="entry name" value="YpeB_PepSY1-2"/>
</dbReference>
<dbReference type="Proteomes" id="UP000661691">
    <property type="component" value="Unassembled WGS sequence"/>
</dbReference>
<feature type="domain" description="Sporulation protein YpeB N-terminal" evidence="4">
    <location>
        <begin position="31"/>
        <end position="165"/>
    </location>
</feature>